<keyword evidence="4" id="KW-1185">Reference proteome</keyword>
<name>A0ABR3TNP5_9PEZI</name>
<accession>A0ABR3TNP5</accession>
<sequence length="309" mass="34026">MSSDVKKMALYMSAAGFAVKDENTSYILKEDDGDLIEQRFIDTNLVDEIFITSGMKPDTAAVYVDRHDTHMIVYVTQTNDLGCIQRTSPPDDNDPVWAMVPLTGIGRVAIHEKSRIAGTNSADGALVFFQQPDGSVRSIFYDDETKEWAESNSVPATARAAYPGTTLCVVELEDALGVFYLTNERTVSGQLQDYRTGEWTESVMENSFFEGGVSKFVVIQDGESAILHAYLRAADVLVHLDGSGKRTKLGRWNGETFIPDTSAECGLIIGIVFAVFAICVGIGMSKQDGRGSRRHRYRRRIGKGKASPR</sequence>
<proteinExistence type="predicted"/>
<evidence type="ECO:0008006" key="5">
    <source>
        <dbReference type="Google" id="ProtNLM"/>
    </source>
</evidence>
<feature type="transmembrane region" description="Helical" evidence="2">
    <location>
        <begin position="266"/>
        <end position="284"/>
    </location>
</feature>
<organism evidence="3 4">
    <name type="scientific">Diplodia intermedia</name>
    <dbReference type="NCBI Taxonomy" id="856260"/>
    <lineage>
        <taxon>Eukaryota</taxon>
        <taxon>Fungi</taxon>
        <taxon>Dikarya</taxon>
        <taxon>Ascomycota</taxon>
        <taxon>Pezizomycotina</taxon>
        <taxon>Dothideomycetes</taxon>
        <taxon>Dothideomycetes incertae sedis</taxon>
        <taxon>Botryosphaeriales</taxon>
        <taxon>Botryosphaeriaceae</taxon>
        <taxon>Diplodia</taxon>
    </lineage>
</organism>
<evidence type="ECO:0000313" key="3">
    <source>
        <dbReference type="EMBL" id="KAL1640927.1"/>
    </source>
</evidence>
<protein>
    <recommendedName>
        <fullName evidence="5">Fucose-specific lectin</fullName>
    </recommendedName>
</protein>
<dbReference type="EMBL" id="JAKEKT020000045">
    <property type="protein sequence ID" value="KAL1640927.1"/>
    <property type="molecule type" value="Genomic_DNA"/>
</dbReference>
<evidence type="ECO:0000256" key="1">
    <source>
        <dbReference type="SAM" id="MobiDB-lite"/>
    </source>
</evidence>
<evidence type="ECO:0000256" key="2">
    <source>
        <dbReference type="SAM" id="Phobius"/>
    </source>
</evidence>
<comment type="caution">
    <text evidence="3">The sequence shown here is derived from an EMBL/GenBank/DDBJ whole genome shotgun (WGS) entry which is preliminary data.</text>
</comment>
<evidence type="ECO:0000313" key="4">
    <source>
        <dbReference type="Proteomes" id="UP001521184"/>
    </source>
</evidence>
<dbReference type="SUPFAM" id="SSF89372">
    <property type="entry name" value="Fucose-specific lectin"/>
    <property type="match status" value="1"/>
</dbReference>
<keyword evidence="2" id="KW-1133">Transmembrane helix</keyword>
<reference evidence="3 4" key="1">
    <citation type="journal article" date="2023" name="Plant Dis.">
        <title>First Report of Diplodia intermedia Causing Canker and Dieback Diseases on Apple Trees in Canada.</title>
        <authorList>
            <person name="Ellouze W."/>
            <person name="Ilyukhin E."/>
            <person name="Sulman M."/>
            <person name="Ali S."/>
        </authorList>
    </citation>
    <scope>NUCLEOTIDE SEQUENCE [LARGE SCALE GENOMIC DNA]</scope>
    <source>
        <strain evidence="3 4">M45-28</strain>
    </source>
</reference>
<keyword evidence="2" id="KW-0472">Membrane</keyword>
<keyword evidence="2" id="KW-0812">Transmembrane</keyword>
<gene>
    <name evidence="3" type="ORF">SLS58_006543</name>
</gene>
<dbReference type="Proteomes" id="UP001521184">
    <property type="component" value="Unassembled WGS sequence"/>
</dbReference>
<feature type="region of interest" description="Disordered" evidence="1">
    <location>
        <begin position="286"/>
        <end position="309"/>
    </location>
</feature>
<feature type="compositionally biased region" description="Basic residues" evidence="1">
    <location>
        <begin position="292"/>
        <end position="309"/>
    </location>
</feature>
<dbReference type="Gene3D" id="2.120.10.70">
    <property type="entry name" value="Fucose-specific lectin"/>
    <property type="match status" value="1"/>
</dbReference>